<dbReference type="OrthoDB" id="5397649at2"/>
<dbReference type="RefSeq" id="WP_103965817.1">
    <property type="nucleotide sequence ID" value="NZ_FNUX01000005.1"/>
</dbReference>
<accession>A0A1H5TIW6</accession>
<evidence type="ECO:0000256" key="1">
    <source>
        <dbReference type="SAM" id="SignalP"/>
    </source>
</evidence>
<name>A0A1H5TIW6_9PROT</name>
<feature type="signal peptide" evidence="1">
    <location>
        <begin position="1"/>
        <end position="24"/>
    </location>
</feature>
<reference evidence="2 3" key="1">
    <citation type="submission" date="2016-10" db="EMBL/GenBank/DDBJ databases">
        <authorList>
            <person name="de Groot N.N."/>
        </authorList>
    </citation>
    <scope>NUCLEOTIDE SEQUENCE [LARGE SCALE GENOMIC DNA]</scope>
    <source>
        <strain evidence="2 3">Nm13</strain>
    </source>
</reference>
<proteinExistence type="predicted"/>
<dbReference type="Proteomes" id="UP000236753">
    <property type="component" value="Unassembled WGS sequence"/>
</dbReference>
<gene>
    <name evidence="2" type="ORF">SAMN05216334_1057</name>
</gene>
<sequence length="142" mass="15861">MRDVKRMFLTIALLSIVVSSSVWAHGHRHSHLSIGLGYYGPGYYGGYGYGGYGFGRYGFGGYGYGYPSYYFPPAYAYPPTMIVPATPPVYIEQQAQQPAQSAQPAQPRANYWYYCKDPDGYYPYVRQCPGGWLQVAPQPPGQ</sequence>
<evidence type="ECO:0008006" key="4">
    <source>
        <dbReference type="Google" id="ProtNLM"/>
    </source>
</evidence>
<organism evidence="2 3">
    <name type="scientific">Nitrosomonas ureae</name>
    <dbReference type="NCBI Taxonomy" id="44577"/>
    <lineage>
        <taxon>Bacteria</taxon>
        <taxon>Pseudomonadati</taxon>
        <taxon>Pseudomonadota</taxon>
        <taxon>Betaproteobacteria</taxon>
        <taxon>Nitrosomonadales</taxon>
        <taxon>Nitrosomonadaceae</taxon>
        <taxon>Nitrosomonas</taxon>
    </lineage>
</organism>
<dbReference type="AlphaFoldDB" id="A0A1H5TIW6"/>
<evidence type="ECO:0000313" key="2">
    <source>
        <dbReference type="EMBL" id="SEF62755.1"/>
    </source>
</evidence>
<evidence type="ECO:0000313" key="3">
    <source>
        <dbReference type="Proteomes" id="UP000236753"/>
    </source>
</evidence>
<dbReference type="EMBL" id="FNUX01000005">
    <property type="protein sequence ID" value="SEF62755.1"/>
    <property type="molecule type" value="Genomic_DNA"/>
</dbReference>
<protein>
    <recommendedName>
        <fullName evidence="4">Proline-rich region</fullName>
    </recommendedName>
</protein>
<keyword evidence="1" id="KW-0732">Signal</keyword>
<feature type="chain" id="PRO_5009285073" description="Proline-rich region" evidence="1">
    <location>
        <begin position="25"/>
        <end position="142"/>
    </location>
</feature>